<organism evidence="1 2">
    <name type="scientific">Larinioides sclopetarius</name>
    <dbReference type="NCBI Taxonomy" id="280406"/>
    <lineage>
        <taxon>Eukaryota</taxon>
        <taxon>Metazoa</taxon>
        <taxon>Ecdysozoa</taxon>
        <taxon>Arthropoda</taxon>
        <taxon>Chelicerata</taxon>
        <taxon>Arachnida</taxon>
        <taxon>Araneae</taxon>
        <taxon>Araneomorphae</taxon>
        <taxon>Entelegynae</taxon>
        <taxon>Araneoidea</taxon>
        <taxon>Araneidae</taxon>
        <taxon>Larinioides</taxon>
    </lineage>
</organism>
<sequence length="84" mass="9530">MNSPNALGTILGYRQNRNDRSRTDSLGPIGTECIFLSGFGFAYSKVNVNNRSLLYLLFVNDERQYKDGQILSSTKKKSEVTEKY</sequence>
<dbReference type="AlphaFoldDB" id="A0AAV1ZJW5"/>
<dbReference type="Proteomes" id="UP001497382">
    <property type="component" value="Unassembled WGS sequence"/>
</dbReference>
<evidence type="ECO:0000313" key="1">
    <source>
        <dbReference type="EMBL" id="CAL1271361.1"/>
    </source>
</evidence>
<gene>
    <name evidence="1" type="ORF">LARSCL_LOCUS5778</name>
</gene>
<accession>A0AAV1ZJW5</accession>
<comment type="caution">
    <text evidence="1">The sequence shown here is derived from an EMBL/GenBank/DDBJ whole genome shotgun (WGS) entry which is preliminary data.</text>
</comment>
<keyword evidence="2" id="KW-1185">Reference proteome</keyword>
<reference evidence="1 2" key="1">
    <citation type="submission" date="2024-04" db="EMBL/GenBank/DDBJ databases">
        <authorList>
            <person name="Rising A."/>
            <person name="Reimegard J."/>
            <person name="Sonavane S."/>
            <person name="Akerstrom W."/>
            <person name="Nylinder S."/>
            <person name="Hedman E."/>
            <person name="Kallberg Y."/>
        </authorList>
    </citation>
    <scope>NUCLEOTIDE SEQUENCE [LARGE SCALE GENOMIC DNA]</scope>
</reference>
<name>A0AAV1ZJW5_9ARAC</name>
<dbReference type="EMBL" id="CAXIEN010000054">
    <property type="protein sequence ID" value="CAL1271361.1"/>
    <property type="molecule type" value="Genomic_DNA"/>
</dbReference>
<protein>
    <submittedName>
        <fullName evidence="1">Uncharacterized protein</fullName>
    </submittedName>
</protein>
<proteinExistence type="predicted"/>
<evidence type="ECO:0000313" key="2">
    <source>
        <dbReference type="Proteomes" id="UP001497382"/>
    </source>
</evidence>